<dbReference type="Pfam" id="PF05739">
    <property type="entry name" value="SNARE"/>
    <property type="match status" value="1"/>
</dbReference>
<keyword evidence="5" id="KW-1185">Reference proteome</keyword>
<keyword evidence="2" id="KW-1133">Transmembrane helix</keyword>
<dbReference type="Gene3D" id="1.20.5.110">
    <property type="match status" value="1"/>
</dbReference>
<dbReference type="SMART" id="SM00397">
    <property type="entry name" value="t_SNARE"/>
    <property type="match status" value="1"/>
</dbReference>
<proteinExistence type="inferred from homology"/>
<comment type="similarity">
    <text evidence="1">Belongs to the syntaxin family.</text>
</comment>
<keyword evidence="2" id="KW-0812">Transmembrane</keyword>
<gene>
    <name evidence="4" type="ORF">TELCIR_07420</name>
</gene>
<dbReference type="InterPro" id="IPR000727">
    <property type="entry name" value="T_SNARE_dom"/>
</dbReference>
<dbReference type="GO" id="GO:0005484">
    <property type="term" value="F:SNAP receptor activity"/>
    <property type="evidence" value="ECO:0007669"/>
    <property type="project" value="TreeGrafter"/>
</dbReference>
<feature type="transmembrane region" description="Helical" evidence="2">
    <location>
        <begin position="235"/>
        <end position="253"/>
    </location>
</feature>
<name>A0A2G9UMK5_TELCI</name>
<dbReference type="OrthoDB" id="75754at2759"/>
<evidence type="ECO:0000313" key="4">
    <source>
        <dbReference type="EMBL" id="PIO70720.1"/>
    </source>
</evidence>
<dbReference type="InterPro" id="IPR059001">
    <property type="entry name" value="STX17_N"/>
</dbReference>
<feature type="domain" description="T-SNARE coiled-coil homology" evidence="3">
    <location>
        <begin position="142"/>
        <end position="204"/>
    </location>
</feature>
<evidence type="ECO:0000256" key="1">
    <source>
        <dbReference type="ARBA" id="ARBA00009063"/>
    </source>
</evidence>
<reference evidence="4 5" key="1">
    <citation type="submission" date="2015-09" db="EMBL/GenBank/DDBJ databases">
        <title>Draft genome of the parasitic nematode Teladorsagia circumcincta isolate WARC Sus (inbred).</title>
        <authorList>
            <person name="Mitreva M."/>
        </authorList>
    </citation>
    <scope>NUCLEOTIDE SEQUENCE [LARGE SCALE GENOMIC DNA]</scope>
    <source>
        <strain evidence="4 5">S</strain>
    </source>
</reference>
<feature type="transmembrane region" description="Helical" evidence="2">
    <location>
        <begin position="212"/>
        <end position="229"/>
    </location>
</feature>
<dbReference type="AlphaFoldDB" id="A0A2G9UMK5"/>
<dbReference type="PANTHER" id="PTHR19957:SF417">
    <property type="entry name" value="T-SNARE COILED-COIL HOMOLOGY DOMAIN-CONTAINING PROTEIN"/>
    <property type="match status" value="1"/>
</dbReference>
<keyword evidence="2" id="KW-0472">Membrane</keyword>
<dbReference type="PROSITE" id="PS50192">
    <property type="entry name" value="T_SNARE"/>
    <property type="match status" value="1"/>
</dbReference>
<dbReference type="PANTHER" id="PTHR19957">
    <property type="entry name" value="SYNTAXIN"/>
    <property type="match status" value="1"/>
</dbReference>
<dbReference type="GO" id="GO:0000149">
    <property type="term" value="F:SNARE binding"/>
    <property type="evidence" value="ECO:0007669"/>
    <property type="project" value="TreeGrafter"/>
</dbReference>
<evidence type="ECO:0000313" key="5">
    <source>
        <dbReference type="Proteomes" id="UP000230423"/>
    </source>
</evidence>
<dbReference type="SUPFAM" id="SSF47661">
    <property type="entry name" value="t-snare proteins"/>
    <property type="match status" value="1"/>
</dbReference>
<dbReference type="InterPro" id="IPR045242">
    <property type="entry name" value="Syntaxin"/>
</dbReference>
<organism evidence="4 5">
    <name type="scientific">Teladorsagia circumcincta</name>
    <name type="common">Brown stomach worm</name>
    <name type="synonym">Ostertagia circumcincta</name>
    <dbReference type="NCBI Taxonomy" id="45464"/>
    <lineage>
        <taxon>Eukaryota</taxon>
        <taxon>Metazoa</taxon>
        <taxon>Ecdysozoa</taxon>
        <taxon>Nematoda</taxon>
        <taxon>Chromadorea</taxon>
        <taxon>Rhabditida</taxon>
        <taxon>Rhabditina</taxon>
        <taxon>Rhabditomorpha</taxon>
        <taxon>Strongyloidea</taxon>
        <taxon>Trichostrongylidae</taxon>
        <taxon>Teladorsagia</taxon>
    </lineage>
</organism>
<dbReference type="GO" id="GO:0048278">
    <property type="term" value="P:vesicle docking"/>
    <property type="evidence" value="ECO:0007669"/>
    <property type="project" value="TreeGrafter"/>
</dbReference>
<dbReference type="GO" id="GO:0008021">
    <property type="term" value="C:synaptic vesicle"/>
    <property type="evidence" value="ECO:0007669"/>
    <property type="project" value="TreeGrafter"/>
</dbReference>
<evidence type="ECO:0000256" key="2">
    <source>
        <dbReference type="SAM" id="Phobius"/>
    </source>
</evidence>
<sequence length="268" mass="29958">MKLTQMNWQRMNIVIDRYERLTSGQLRDLRKLQKMAMSPNTDSASIRNQIDQIGQQLESSLSQLLSERGNLEPAEQEHFDERTEQIRKQIQTAIRATKALPPLTSKNPFLEDDPEEFNPYEAESQRYVQESNARMLEMKAKAEEARMTAEATAKLNKDMRDLEEIFAELATIVHEQHEVVDSIEEHVERATHDIRHGNEQLKKAIRHKTNQTTVAAAVVGGLAVGGPVGVAAGSALAGIAAGIGGLVAGIYGGKWFRNTVRRDCDVNN</sequence>
<dbReference type="Pfam" id="PF26585">
    <property type="entry name" value="STX17_N"/>
    <property type="match status" value="1"/>
</dbReference>
<dbReference type="EMBL" id="KZ346178">
    <property type="protein sequence ID" value="PIO70720.1"/>
    <property type="molecule type" value="Genomic_DNA"/>
</dbReference>
<protein>
    <submittedName>
        <fullName evidence="4">SNARE domain protein</fullName>
    </submittedName>
</protein>
<dbReference type="GO" id="GO:0006886">
    <property type="term" value="P:intracellular protein transport"/>
    <property type="evidence" value="ECO:0007669"/>
    <property type="project" value="TreeGrafter"/>
</dbReference>
<dbReference type="InterPro" id="IPR010989">
    <property type="entry name" value="SNARE"/>
</dbReference>
<dbReference type="GO" id="GO:0006906">
    <property type="term" value="P:vesicle fusion"/>
    <property type="evidence" value="ECO:0007669"/>
    <property type="project" value="TreeGrafter"/>
</dbReference>
<evidence type="ECO:0000259" key="3">
    <source>
        <dbReference type="PROSITE" id="PS50192"/>
    </source>
</evidence>
<dbReference type="GO" id="GO:0031201">
    <property type="term" value="C:SNARE complex"/>
    <property type="evidence" value="ECO:0007669"/>
    <property type="project" value="TreeGrafter"/>
</dbReference>
<accession>A0A2G9UMK5</accession>
<dbReference type="Proteomes" id="UP000230423">
    <property type="component" value="Unassembled WGS sequence"/>
</dbReference>